<dbReference type="EMBL" id="CP001013">
    <property type="protein sequence ID" value="ACB35166.1"/>
    <property type="molecule type" value="Genomic_DNA"/>
</dbReference>
<name>B1XYC1_LEPCP</name>
<sequence>MSLRSPPHPSLDPSAEPAHDLPRHLHAAIWQGDQLAGSPVPACPSGYAVLDAQLPGGGWPGGGLTELLLDAPGQGEWRLLAPALARLGQAGGEWVGISPPLRPHAPALQALGLDLGRSLWIEPRHGADAAWAAEQALRSGSCAAVLWWADDCSTPLSGGGPALRPGALRRLHLAAQASDALLFVLRAAGATAQASPAALRLHCRVVAEAPQQLALQIIKRRGPPLAERLLIDTRTQLAPALAHRLSQSLPQDRRPPDAIAPRRLMRTNPAPAPPCRPPSGCA</sequence>
<dbReference type="eggNOG" id="COG5404">
    <property type="taxonomic scope" value="Bacteria"/>
</dbReference>
<evidence type="ECO:0008006" key="4">
    <source>
        <dbReference type="Google" id="ProtNLM"/>
    </source>
</evidence>
<dbReference type="AlphaFoldDB" id="B1XYC1"/>
<dbReference type="SUPFAM" id="SSF52540">
    <property type="entry name" value="P-loop containing nucleoside triphosphate hydrolases"/>
    <property type="match status" value="1"/>
</dbReference>
<protein>
    <recommendedName>
        <fullName evidence="4">Translesion DNA synthesis-associated protein ImuA</fullName>
    </recommendedName>
</protein>
<dbReference type="KEGG" id="lch:Lcho_2901"/>
<dbReference type="OrthoDB" id="9811176at2"/>
<dbReference type="Proteomes" id="UP000001693">
    <property type="component" value="Chromosome"/>
</dbReference>
<dbReference type="Gene3D" id="3.40.50.300">
    <property type="entry name" value="P-loop containing nucleotide triphosphate hydrolases"/>
    <property type="match status" value="1"/>
</dbReference>
<evidence type="ECO:0000313" key="2">
    <source>
        <dbReference type="EMBL" id="ACB35166.1"/>
    </source>
</evidence>
<dbReference type="STRING" id="395495.Lcho_2901"/>
<evidence type="ECO:0000313" key="3">
    <source>
        <dbReference type="Proteomes" id="UP000001693"/>
    </source>
</evidence>
<dbReference type="RefSeq" id="WP_012347920.1">
    <property type="nucleotide sequence ID" value="NC_010524.1"/>
</dbReference>
<dbReference type="HOGENOM" id="CLU_064653_0_1_4"/>
<accession>B1XYC1</accession>
<keyword evidence="3" id="KW-1185">Reference proteome</keyword>
<dbReference type="InterPro" id="IPR027417">
    <property type="entry name" value="P-loop_NTPase"/>
</dbReference>
<feature type="compositionally biased region" description="Pro residues" evidence="1">
    <location>
        <begin position="270"/>
        <end position="282"/>
    </location>
</feature>
<gene>
    <name evidence="2" type="ordered locus">Lcho_2901</name>
</gene>
<reference evidence="2 3" key="1">
    <citation type="submission" date="2008-03" db="EMBL/GenBank/DDBJ databases">
        <title>Complete sequence of Leptothrix cholodnii SP-6.</title>
        <authorList>
            <consortium name="US DOE Joint Genome Institute"/>
            <person name="Copeland A."/>
            <person name="Lucas S."/>
            <person name="Lapidus A."/>
            <person name="Glavina del Rio T."/>
            <person name="Dalin E."/>
            <person name="Tice H."/>
            <person name="Bruce D."/>
            <person name="Goodwin L."/>
            <person name="Pitluck S."/>
            <person name="Chertkov O."/>
            <person name="Brettin T."/>
            <person name="Detter J.C."/>
            <person name="Han C."/>
            <person name="Kuske C.R."/>
            <person name="Schmutz J."/>
            <person name="Larimer F."/>
            <person name="Land M."/>
            <person name="Hauser L."/>
            <person name="Kyrpides N."/>
            <person name="Lykidis A."/>
            <person name="Emerson D."/>
            <person name="Richardson P."/>
        </authorList>
    </citation>
    <scope>NUCLEOTIDE SEQUENCE [LARGE SCALE GENOMIC DNA]</scope>
    <source>
        <strain evidence="3">ATCC 51168 / LMG 8142 / SP-6</strain>
    </source>
</reference>
<organism evidence="2 3">
    <name type="scientific">Leptothrix cholodnii (strain ATCC 51168 / LMG 8142 / SP-6)</name>
    <name type="common">Leptothrix discophora (strain SP-6)</name>
    <dbReference type="NCBI Taxonomy" id="395495"/>
    <lineage>
        <taxon>Bacteria</taxon>
        <taxon>Pseudomonadati</taxon>
        <taxon>Pseudomonadota</taxon>
        <taxon>Betaproteobacteria</taxon>
        <taxon>Burkholderiales</taxon>
        <taxon>Sphaerotilaceae</taxon>
        <taxon>Leptothrix</taxon>
    </lineage>
</organism>
<feature type="region of interest" description="Disordered" evidence="1">
    <location>
        <begin position="243"/>
        <end position="282"/>
    </location>
</feature>
<evidence type="ECO:0000256" key="1">
    <source>
        <dbReference type="SAM" id="MobiDB-lite"/>
    </source>
</evidence>
<proteinExistence type="predicted"/>
<dbReference type="InterPro" id="IPR047610">
    <property type="entry name" value="ImuA_translesion"/>
</dbReference>
<dbReference type="NCBIfam" id="NF033429">
    <property type="entry name" value="ImuA_translesion"/>
    <property type="match status" value="1"/>
</dbReference>